<feature type="transmembrane region" description="Helical" evidence="5">
    <location>
        <begin position="228"/>
        <end position="250"/>
    </location>
</feature>
<evidence type="ECO:0000256" key="4">
    <source>
        <dbReference type="ARBA" id="ARBA00023136"/>
    </source>
</evidence>
<feature type="transmembrane region" description="Helical" evidence="5">
    <location>
        <begin position="99"/>
        <end position="120"/>
    </location>
</feature>
<keyword evidence="5" id="KW-1003">Cell membrane</keyword>
<name>A0ABS7F5J9_9PROT</name>
<sequence length="254" mass="25486">MVESLLAFAAVGFLAQTVDGAIGMAYGLSAASVLLSLGVAPAVASASVHAAEVFTSGASGLSHWLLGHVRRDLVLRLAVPGALGGILGAYALVGLPIGAVRIGVSLYLLGMGGLILYRAFRPRSPAMMRPRRQILLGFCGGLLDAMGGGGWGPIVTSVLIGHGSAPRIAIGSASLAEFVVTVSVSATFLVTIGVSLWPVVTGLVLGGVVAAPFAAVLTRWLPERMLTAVVGVVVSLLALRLLLTALGGMAGGTG</sequence>
<evidence type="ECO:0000256" key="2">
    <source>
        <dbReference type="ARBA" id="ARBA00022692"/>
    </source>
</evidence>
<evidence type="ECO:0000256" key="1">
    <source>
        <dbReference type="ARBA" id="ARBA00004141"/>
    </source>
</evidence>
<comment type="similarity">
    <text evidence="5">Belongs to the 4-toluene sulfonate uptake permease (TSUP) (TC 2.A.102) family.</text>
</comment>
<comment type="subcellular location">
    <subcellularLocation>
        <location evidence="5">Cell membrane</location>
        <topology evidence="5">Multi-pass membrane protein</topology>
    </subcellularLocation>
    <subcellularLocation>
        <location evidence="1">Membrane</location>
        <topology evidence="1">Multi-pass membrane protein</topology>
    </subcellularLocation>
</comment>
<dbReference type="PANTHER" id="PTHR43701:SF12">
    <property type="entry name" value="MEMBRANE TRANSPORTER PROTEIN YTNM-RELATED"/>
    <property type="match status" value="1"/>
</dbReference>
<organism evidence="6 7">
    <name type="scientific">Caldovatus aquaticus</name>
    <dbReference type="NCBI Taxonomy" id="2865671"/>
    <lineage>
        <taxon>Bacteria</taxon>
        <taxon>Pseudomonadati</taxon>
        <taxon>Pseudomonadota</taxon>
        <taxon>Alphaproteobacteria</taxon>
        <taxon>Acetobacterales</taxon>
        <taxon>Roseomonadaceae</taxon>
        <taxon>Caldovatus</taxon>
    </lineage>
</organism>
<evidence type="ECO:0000313" key="6">
    <source>
        <dbReference type="EMBL" id="MBW8270839.1"/>
    </source>
</evidence>
<keyword evidence="2 5" id="KW-0812">Transmembrane</keyword>
<accession>A0ABS7F5J9</accession>
<proteinExistence type="inferred from homology"/>
<dbReference type="InterPro" id="IPR002781">
    <property type="entry name" value="TM_pro_TauE-like"/>
</dbReference>
<gene>
    <name evidence="6" type="ORF">K1J50_15250</name>
</gene>
<dbReference type="Pfam" id="PF01925">
    <property type="entry name" value="TauE"/>
    <property type="match status" value="1"/>
</dbReference>
<dbReference type="RefSeq" id="WP_220118619.1">
    <property type="nucleotide sequence ID" value="NZ_JAHZUY010000055.1"/>
</dbReference>
<comment type="caution">
    <text evidence="6">The sequence shown here is derived from an EMBL/GenBank/DDBJ whole genome shotgun (WGS) entry which is preliminary data.</text>
</comment>
<keyword evidence="7" id="KW-1185">Reference proteome</keyword>
<evidence type="ECO:0000256" key="5">
    <source>
        <dbReference type="RuleBase" id="RU363041"/>
    </source>
</evidence>
<evidence type="ECO:0000256" key="3">
    <source>
        <dbReference type="ARBA" id="ARBA00022989"/>
    </source>
</evidence>
<keyword evidence="4 5" id="KW-0472">Membrane</keyword>
<dbReference type="Proteomes" id="UP001519924">
    <property type="component" value="Unassembled WGS sequence"/>
</dbReference>
<keyword evidence="3 5" id="KW-1133">Transmembrane helix</keyword>
<feature type="transmembrane region" description="Helical" evidence="5">
    <location>
        <begin position="73"/>
        <end position="93"/>
    </location>
</feature>
<protein>
    <recommendedName>
        <fullName evidence="5">Probable membrane transporter protein</fullName>
    </recommendedName>
</protein>
<dbReference type="PANTHER" id="PTHR43701">
    <property type="entry name" value="MEMBRANE TRANSPORTER PROTEIN MJ0441-RELATED"/>
    <property type="match status" value="1"/>
</dbReference>
<evidence type="ECO:0000313" key="7">
    <source>
        <dbReference type="Proteomes" id="UP001519924"/>
    </source>
</evidence>
<dbReference type="EMBL" id="JAHZUY010000055">
    <property type="protein sequence ID" value="MBW8270839.1"/>
    <property type="molecule type" value="Genomic_DNA"/>
</dbReference>
<feature type="transmembrane region" description="Helical" evidence="5">
    <location>
        <begin position="203"/>
        <end position="221"/>
    </location>
</feature>
<reference evidence="6 7" key="1">
    <citation type="submission" date="2021-08" db="EMBL/GenBank/DDBJ databases">
        <title>Caldovatus sediminis gen. nov., sp. nov., a moderately thermophilic bacterium isolated from a hot spring.</title>
        <authorList>
            <person name="Hu C.-J."/>
            <person name="Li W.-J."/>
            <person name="Xian W.-D."/>
        </authorList>
    </citation>
    <scope>NUCLEOTIDE SEQUENCE [LARGE SCALE GENOMIC DNA]</scope>
    <source>
        <strain evidence="6 7">SYSU G05006</strain>
    </source>
</reference>
<dbReference type="InterPro" id="IPR051598">
    <property type="entry name" value="TSUP/Inactive_protease-like"/>
</dbReference>